<feature type="compositionally biased region" description="Low complexity" evidence="1">
    <location>
        <begin position="15"/>
        <end position="31"/>
    </location>
</feature>
<dbReference type="EMBL" id="JAWWNJ010000026">
    <property type="protein sequence ID" value="KAK7029968.1"/>
    <property type="molecule type" value="Genomic_DNA"/>
</dbReference>
<feature type="compositionally biased region" description="Acidic residues" evidence="1">
    <location>
        <begin position="1102"/>
        <end position="1126"/>
    </location>
</feature>
<feature type="region of interest" description="Disordered" evidence="1">
    <location>
        <begin position="1080"/>
        <end position="1126"/>
    </location>
</feature>
<accession>A0AAW0BUI6</accession>
<dbReference type="Pfam" id="PF18803">
    <property type="entry name" value="CxC2"/>
    <property type="match status" value="1"/>
</dbReference>
<feature type="region of interest" description="Disordered" evidence="1">
    <location>
        <begin position="920"/>
        <end position="945"/>
    </location>
</feature>
<feature type="compositionally biased region" description="Basic residues" evidence="1">
    <location>
        <begin position="928"/>
        <end position="945"/>
    </location>
</feature>
<feature type="domain" description="CxC2-like cysteine cluster KDZ transposase-associated" evidence="2">
    <location>
        <begin position="221"/>
        <end position="330"/>
    </location>
</feature>
<sequence length="1126" mass="128286">MGSKRKLNDTTVMFSSASSTSESSAPSPASKSSDDEREDELDVFYESKAGRFDGKTSYSASFMTLRAPPSPVKSSVPQVSHANNPGGSWVYDFVDNDWALPQPNSDTEDLPPVSEIASSGSETEGPTKREPYRPVKKWKDRYRNDFLDEFLRVEGRGDHVYATCICGHPECDRGTAEFRCKDCHGCELLSKVCMLRDHRRRPLHRVEIWDQLTGYFRPSLLKALGLKVYLSTELHHDGICPHFRLAPNKNFVVIDTNGLHDLELYYCDCGKGSSFPVQLLRRKWFPSTGNRPGTAATFNVLRNYHLMSLESKCSMGEFYNTLSRLTNNSGDAPKSRYQEFINMTREWRNLQILKRGARAHETDGIANTPEGACALECPACPHPGRNLPPEWKDVPAEQRFLYALFLALDANFRMQRKDVSSETADANLGDGLAFFGKVTEYMEYLEKNWAEPQPKSTCVAHDAVNTPDREARGTASSGVVTVDCARHNMKRPRGVGDLQAGERYLNVDWMFFMSLEGSDLLEFYVSYDIVCQWHKNIWHRLRLFPRQIREEYNKRYFVFLVPKFHLPAHIESCNIKFSFLFTPYVGQTDGEAPERGWSNINPLALSTREMSPHLRRETLDDHFNHWNWKKILSMGTYFLDRIQHYIPEMLRTRRETLQMERTLPAETLEEWKEMCVAWEANAACPNPFERTQKQIDLASVRLQLTVEGGGMVRGEINSTEMLSMGVKLESEQRELKFDQATVGLHPTVTQKRLMLERCSKLRRKVLSWMETQTQFMPSVAVVRAEASAKRQSPIQPAAGELVQDIPLLMPSTLAPDVACPRELQEFEFRLREGQAHEALYEMRHQLLIRTHEYKWKDEQNHNVRDGTRSHTKLKLIEDRLTRASTTYRVAWGALKVLGSRLGKQGWEGTLQVLEDGDVRGMPEATFRKPGKRRKETASARKKRKKTQSPISWIWLADGSAADADRNPAMNEALRIEWAKTRALGMRNTEEVALLEEEMRRVPEFLRWRAAQWDAAKDHSPPSRRPDLIMNPRLGEGFDAYASRQAQLMRDIATRFETKWTGAGVKVLVADGRTQVANAEAEAEAEAVAQKSANAEAEIPRGDEEEGTDADDEEEDEGDADGSSDGE</sequence>
<organism evidence="3 4">
    <name type="scientific">Favolaschia claudopus</name>
    <dbReference type="NCBI Taxonomy" id="2862362"/>
    <lineage>
        <taxon>Eukaryota</taxon>
        <taxon>Fungi</taxon>
        <taxon>Dikarya</taxon>
        <taxon>Basidiomycota</taxon>
        <taxon>Agaricomycotina</taxon>
        <taxon>Agaricomycetes</taxon>
        <taxon>Agaricomycetidae</taxon>
        <taxon>Agaricales</taxon>
        <taxon>Marasmiineae</taxon>
        <taxon>Mycenaceae</taxon>
        <taxon>Favolaschia</taxon>
    </lineage>
</organism>
<evidence type="ECO:0000259" key="2">
    <source>
        <dbReference type="Pfam" id="PF18803"/>
    </source>
</evidence>
<feature type="region of interest" description="Disordered" evidence="1">
    <location>
        <begin position="101"/>
        <end position="131"/>
    </location>
</feature>
<dbReference type="InterPro" id="IPR040521">
    <property type="entry name" value="KDZ"/>
</dbReference>
<keyword evidence="4" id="KW-1185">Reference proteome</keyword>
<dbReference type="AlphaFoldDB" id="A0AAW0BUI6"/>
<dbReference type="PANTHER" id="PTHR33096:SF1">
    <property type="entry name" value="CXC1-LIKE CYSTEINE CLUSTER ASSOCIATED WITH KDZ TRANSPOSASES DOMAIN-CONTAINING PROTEIN"/>
    <property type="match status" value="1"/>
</dbReference>
<evidence type="ECO:0000313" key="4">
    <source>
        <dbReference type="Proteomes" id="UP001362999"/>
    </source>
</evidence>
<feature type="compositionally biased region" description="Low complexity" evidence="1">
    <location>
        <begin position="1080"/>
        <end position="1096"/>
    </location>
</feature>
<name>A0AAW0BUI6_9AGAR</name>
<evidence type="ECO:0000313" key="3">
    <source>
        <dbReference type="EMBL" id="KAK7029968.1"/>
    </source>
</evidence>
<proteinExistence type="predicted"/>
<dbReference type="Pfam" id="PF18758">
    <property type="entry name" value="KDZ"/>
    <property type="match status" value="1"/>
</dbReference>
<reference evidence="3 4" key="1">
    <citation type="journal article" date="2024" name="J Genomics">
        <title>Draft genome sequencing and assembly of Favolaschia claudopus CIRM-BRFM 2984 isolated from oak limbs.</title>
        <authorList>
            <person name="Navarro D."/>
            <person name="Drula E."/>
            <person name="Chaduli D."/>
            <person name="Cazenave R."/>
            <person name="Ahrendt S."/>
            <person name="Wang J."/>
            <person name="Lipzen A."/>
            <person name="Daum C."/>
            <person name="Barry K."/>
            <person name="Grigoriev I.V."/>
            <person name="Favel A."/>
            <person name="Rosso M.N."/>
            <person name="Martin F."/>
        </authorList>
    </citation>
    <scope>NUCLEOTIDE SEQUENCE [LARGE SCALE GENOMIC DNA]</scope>
    <source>
        <strain evidence="3 4">CIRM-BRFM 2984</strain>
    </source>
</reference>
<gene>
    <name evidence="3" type="ORF">R3P38DRAFT_3314613</name>
</gene>
<dbReference type="InterPro" id="IPR041457">
    <property type="entry name" value="CxC2_KDZ-assoc"/>
</dbReference>
<feature type="region of interest" description="Disordered" evidence="1">
    <location>
        <begin position="1"/>
        <end position="46"/>
    </location>
</feature>
<dbReference type="PANTHER" id="PTHR33096">
    <property type="entry name" value="CXC2 DOMAIN-CONTAINING PROTEIN"/>
    <property type="match status" value="1"/>
</dbReference>
<protein>
    <submittedName>
        <fullName evidence="3">CxC2 domain-containing protein</fullName>
    </submittedName>
</protein>
<evidence type="ECO:0000256" key="1">
    <source>
        <dbReference type="SAM" id="MobiDB-lite"/>
    </source>
</evidence>
<dbReference type="Proteomes" id="UP001362999">
    <property type="component" value="Unassembled WGS sequence"/>
</dbReference>
<comment type="caution">
    <text evidence="3">The sequence shown here is derived from an EMBL/GenBank/DDBJ whole genome shotgun (WGS) entry which is preliminary data.</text>
</comment>